<dbReference type="EMBL" id="CM026425">
    <property type="protein sequence ID" value="KAG0576344.1"/>
    <property type="molecule type" value="Genomic_DNA"/>
</dbReference>
<keyword evidence="2" id="KW-1185">Reference proteome</keyword>
<comment type="caution">
    <text evidence="1">The sequence shown here is derived from an EMBL/GenBank/DDBJ whole genome shotgun (WGS) entry which is preliminary data.</text>
</comment>
<organism evidence="1 2">
    <name type="scientific">Ceratodon purpureus</name>
    <name type="common">Fire moss</name>
    <name type="synonym">Dicranum purpureum</name>
    <dbReference type="NCBI Taxonomy" id="3225"/>
    <lineage>
        <taxon>Eukaryota</taxon>
        <taxon>Viridiplantae</taxon>
        <taxon>Streptophyta</taxon>
        <taxon>Embryophyta</taxon>
        <taxon>Bryophyta</taxon>
        <taxon>Bryophytina</taxon>
        <taxon>Bryopsida</taxon>
        <taxon>Dicranidae</taxon>
        <taxon>Pseudoditrichales</taxon>
        <taxon>Ditrichaceae</taxon>
        <taxon>Ceratodon</taxon>
    </lineage>
</organism>
<evidence type="ECO:0000313" key="1">
    <source>
        <dbReference type="EMBL" id="KAG0576344.1"/>
    </source>
</evidence>
<dbReference type="AlphaFoldDB" id="A0A8T0HYV7"/>
<reference evidence="1" key="1">
    <citation type="submission" date="2020-06" db="EMBL/GenBank/DDBJ databases">
        <title>WGS assembly of Ceratodon purpureus strain R40.</title>
        <authorList>
            <person name="Carey S.B."/>
            <person name="Jenkins J."/>
            <person name="Shu S."/>
            <person name="Lovell J.T."/>
            <person name="Sreedasyam A."/>
            <person name="Maumus F."/>
            <person name="Tiley G.P."/>
            <person name="Fernandez-Pozo N."/>
            <person name="Barry K."/>
            <person name="Chen C."/>
            <person name="Wang M."/>
            <person name="Lipzen A."/>
            <person name="Daum C."/>
            <person name="Saski C.A."/>
            <person name="Payton A.C."/>
            <person name="Mcbreen J.C."/>
            <person name="Conrad R.E."/>
            <person name="Kollar L.M."/>
            <person name="Olsson S."/>
            <person name="Huttunen S."/>
            <person name="Landis J.B."/>
            <person name="Wickett N.J."/>
            <person name="Johnson M.G."/>
            <person name="Rensing S.A."/>
            <person name="Grimwood J."/>
            <person name="Schmutz J."/>
            <person name="Mcdaniel S.F."/>
        </authorList>
    </citation>
    <scope>NUCLEOTIDE SEQUENCE</scope>
    <source>
        <strain evidence="1">R40</strain>
    </source>
</reference>
<dbReference type="Proteomes" id="UP000822688">
    <property type="component" value="Chromosome 5"/>
</dbReference>
<evidence type="ECO:0000313" key="2">
    <source>
        <dbReference type="Proteomes" id="UP000822688"/>
    </source>
</evidence>
<proteinExistence type="predicted"/>
<sequence length="110" mass="12662">MIFHPHYNFELATINYGITFFTKCFKKYTRNSMARADLPTQVYLLTLNIIITANNQVSGLTSSQSQRRQPRQHTQCCPDFVLLRILACNILMKSYGNKASIQLLVDKCVQ</sequence>
<protein>
    <submittedName>
        <fullName evidence="1">Uncharacterized protein</fullName>
    </submittedName>
</protein>
<gene>
    <name evidence="1" type="ORF">KC19_5G072800</name>
</gene>
<name>A0A8T0HYV7_CERPU</name>
<accession>A0A8T0HYV7</accession>